<dbReference type="Gene3D" id="3.40.50.1820">
    <property type="entry name" value="alpha/beta hydrolase"/>
    <property type="match status" value="1"/>
</dbReference>
<dbReference type="InterPro" id="IPR000073">
    <property type="entry name" value="AB_hydrolase_1"/>
</dbReference>
<dbReference type="OrthoDB" id="408373at2759"/>
<dbReference type="SUPFAM" id="SSF53474">
    <property type="entry name" value="alpha/beta-Hydrolases"/>
    <property type="match status" value="1"/>
</dbReference>
<dbReference type="Pfam" id="PF12697">
    <property type="entry name" value="Abhydrolase_6"/>
    <property type="match status" value="1"/>
</dbReference>
<dbReference type="PANTHER" id="PTHR43039">
    <property type="entry name" value="ESTERASE-RELATED"/>
    <property type="match status" value="1"/>
</dbReference>
<evidence type="ECO:0000313" key="4">
    <source>
        <dbReference type="EMBL" id="KAJ4848831.1"/>
    </source>
</evidence>
<reference evidence="4" key="1">
    <citation type="submission" date="2022-02" db="EMBL/GenBank/DDBJ databases">
        <authorList>
            <person name="Henning P.M."/>
            <person name="McCubbin A.G."/>
            <person name="Shore J.S."/>
        </authorList>
    </citation>
    <scope>NUCLEOTIDE SEQUENCE</scope>
    <source>
        <strain evidence="4">F60SS</strain>
        <tissue evidence="4">Leaves</tissue>
    </source>
</reference>
<comment type="similarity">
    <text evidence="1">Belongs to the AB hydrolase superfamily.</text>
</comment>
<keyword evidence="5" id="KW-1185">Reference proteome</keyword>
<sequence>MGIIEQAHNVRILGSRKQQPVVLGSGFGCDQSIWKHLVPHLLLENYQVILYDNMGTGTTNPDYFDFIRYSSIEGYVWDLLAILEELNIKSCIYVGHSCSAMVGAIASTIRPDFFHKLVMLSGTPRLLNDVDYHGGFEPADLDQLFEAVRSNYKAWCLGFAPLMVSGDMDSVAVQEFCRTLFNMRPDITLCLVHCIFEKDTRHFLPLVKIPCHILQSSKDMAVPMMVSEYLHQNLGGKSIIEVIPVQGHLPQISAPDIVIPILLKHICNDITT</sequence>
<protein>
    <submittedName>
        <fullName evidence="4">Esterase kai2</fullName>
    </submittedName>
</protein>
<dbReference type="AlphaFoldDB" id="A0A9Q0GFK5"/>
<comment type="caution">
    <text evidence="4">The sequence shown here is derived from an EMBL/GenBank/DDBJ whole genome shotgun (WGS) entry which is preliminary data.</text>
</comment>
<organism evidence="4 5">
    <name type="scientific">Turnera subulata</name>
    <dbReference type="NCBI Taxonomy" id="218843"/>
    <lineage>
        <taxon>Eukaryota</taxon>
        <taxon>Viridiplantae</taxon>
        <taxon>Streptophyta</taxon>
        <taxon>Embryophyta</taxon>
        <taxon>Tracheophyta</taxon>
        <taxon>Spermatophyta</taxon>
        <taxon>Magnoliopsida</taxon>
        <taxon>eudicotyledons</taxon>
        <taxon>Gunneridae</taxon>
        <taxon>Pentapetalae</taxon>
        <taxon>rosids</taxon>
        <taxon>fabids</taxon>
        <taxon>Malpighiales</taxon>
        <taxon>Passifloraceae</taxon>
        <taxon>Turnera</taxon>
    </lineage>
</organism>
<evidence type="ECO:0000256" key="2">
    <source>
        <dbReference type="ARBA" id="ARBA00022801"/>
    </source>
</evidence>
<dbReference type="FunFam" id="3.40.50.1820:FF:000042">
    <property type="entry name" value="probable strigolactone esterase DAD2"/>
    <property type="match status" value="1"/>
</dbReference>
<proteinExistence type="inferred from homology"/>
<reference evidence="4" key="2">
    <citation type="journal article" date="2023" name="Plants (Basel)">
        <title>Annotation of the Turnera subulata (Passifloraceae) Draft Genome Reveals the S-Locus Evolved after the Divergence of Turneroideae from Passifloroideae in a Stepwise Manner.</title>
        <authorList>
            <person name="Henning P.M."/>
            <person name="Roalson E.H."/>
            <person name="Mir W."/>
            <person name="McCubbin A.G."/>
            <person name="Shore J.S."/>
        </authorList>
    </citation>
    <scope>NUCLEOTIDE SEQUENCE</scope>
    <source>
        <strain evidence="4">F60SS</strain>
    </source>
</reference>
<accession>A0A9Q0GFK5</accession>
<evidence type="ECO:0000259" key="3">
    <source>
        <dbReference type="Pfam" id="PF12697"/>
    </source>
</evidence>
<dbReference type="InterPro" id="IPR029058">
    <property type="entry name" value="AB_hydrolase_fold"/>
</dbReference>
<keyword evidence="2" id="KW-0378">Hydrolase</keyword>
<evidence type="ECO:0000256" key="1">
    <source>
        <dbReference type="ARBA" id="ARBA00008645"/>
    </source>
</evidence>
<feature type="domain" description="AB hydrolase-1" evidence="3">
    <location>
        <begin position="21"/>
        <end position="258"/>
    </location>
</feature>
<gene>
    <name evidence="4" type="primary">KAI2_3</name>
    <name evidence="4" type="ORF">Tsubulata_017279</name>
</gene>
<name>A0A9Q0GFK5_9ROSI</name>
<dbReference type="GO" id="GO:0016787">
    <property type="term" value="F:hydrolase activity"/>
    <property type="evidence" value="ECO:0007669"/>
    <property type="project" value="UniProtKB-KW"/>
</dbReference>
<dbReference type="Proteomes" id="UP001141552">
    <property type="component" value="Unassembled WGS sequence"/>
</dbReference>
<evidence type="ECO:0000313" key="5">
    <source>
        <dbReference type="Proteomes" id="UP001141552"/>
    </source>
</evidence>
<dbReference type="EMBL" id="JAKUCV010000791">
    <property type="protein sequence ID" value="KAJ4848831.1"/>
    <property type="molecule type" value="Genomic_DNA"/>
</dbReference>